<keyword evidence="9" id="KW-1185">Reference proteome</keyword>
<feature type="domain" description="FAD-binding PCMH-type" evidence="7">
    <location>
        <begin position="49"/>
        <end position="233"/>
    </location>
</feature>
<keyword evidence="3" id="KW-0285">Flavoprotein</keyword>
<protein>
    <recommendedName>
        <fullName evidence="7">FAD-binding PCMH-type domain-containing protein</fullName>
    </recommendedName>
</protein>
<keyword evidence="5" id="KW-0560">Oxidoreductase</keyword>
<proteinExistence type="inferred from homology"/>
<evidence type="ECO:0000313" key="9">
    <source>
        <dbReference type="Proteomes" id="UP001166286"/>
    </source>
</evidence>
<sequence>MKYIYTAVSLLLISIASAANGTIRSELLSLGLSSGSQIGPTSEYTQRWSSYDAPSYVTAVKPATEDDVAKIIAYAIKFSIPFLSIGGGHGFSITLGTLHNGIELDLSNFDTVSVDVQSSTLTIGGAVRFRDILGPLGQAHKEIPIGSESCVGMVDATLGGGSQQPGTSSQLLQRRTRISSGAFVVLASILEVTYSVYNETAPQVLHADFLSAFNASQRILEYFKSFESSLPAELPFILLAAYSSDFGGSSIIVNAVYAGPQAEGEKYLYTLFKFSPIQHNLTMIFWSEINAASFFGTEPSNYTCPTDSPHNVYGGAVYQFDIDTFQEFYENYEQLTSSMPVELNGTVYFIEFFPKQAVETVPSNATVYAWRNTTAHLLFNFAYIDTEGALDNRINEFATAARSNFTSVSGFPQPELYNYPITF</sequence>
<dbReference type="PANTHER" id="PTHR42973">
    <property type="entry name" value="BINDING OXIDOREDUCTASE, PUTATIVE (AFU_ORTHOLOGUE AFUA_1G17690)-RELATED"/>
    <property type="match status" value="1"/>
</dbReference>
<dbReference type="GO" id="GO:0071949">
    <property type="term" value="F:FAD binding"/>
    <property type="evidence" value="ECO:0007669"/>
    <property type="project" value="InterPro"/>
</dbReference>
<name>A0AA39QYE2_9LECA</name>
<dbReference type="Gene3D" id="3.40.462.20">
    <property type="match status" value="1"/>
</dbReference>
<dbReference type="SUPFAM" id="SSF56176">
    <property type="entry name" value="FAD-binding/transporter-associated domain-like"/>
    <property type="match status" value="1"/>
</dbReference>
<feature type="chain" id="PRO_5041326721" description="FAD-binding PCMH-type domain-containing protein" evidence="6">
    <location>
        <begin position="19"/>
        <end position="423"/>
    </location>
</feature>
<dbReference type="PROSITE" id="PS51387">
    <property type="entry name" value="FAD_PCMH"/>
    <property type="match status" value="1"/>
</dbReference>
<keyword evidence="4" id="KW-0274">FAD</keyword>
<feature type="signal peptide" evidence="6">
    <location>
        <begin position="1"/>
        <end position="18"/>
    </location>
</feature>
<evidence type="ECO:0000259" key="7">
    <source>
        <dbReference type="PROSITE" id="PS51387"/>
    </source>
</evidence>
<dbReference type="InterPro" id="IPR016169">
    <property type="entry name" value="FAD-bd_PCMH_sub2"/>
</dbReference>
<accession>A0AA39QYE2</accession>
<dbReference type="Proteomes" id="UP001166286">
    <property type="component" value="Unassembled WGS sequence"/>
</dbReference>
<dbReference type="InterPro" id="IPR050416">
    <property type="entry name" value="FAD-linked_Oxidoreductase"/>
</dbReference>
<evidence type="ECO:0000256" key="6">
    <source>
        <dbReference type="SAM" id="SignalP"/>
    </source>
</evidence>
<evidence type="ECO:0000256" key="5">
    <source>
        <dbReference type="ARBA" id="ARBA00023002"/>
    </source>
</evidence>
<dbReference type="PANTHER" id="PTHR42973:SF9">
    <property type="entry name" value="FAD-BINDING PCMH-TYPE DOMAIN-CONTAINING PROTEIN-RELATED"/>
    <property type="match status" value="1"/>
</dbReference>
<keyword evidence="6" id="KW-0732">Signal</keyword>
<evidence type="ECO:0000256" key="1">
    <source>
        <dbReference type="ARBA" id="ARBA00001974"/>
    </source>
</evidence>
<dbReference type="EMBL" id="JAFEKC020000015">
    <property type="protein sequence ID" value="KAK0510736.1"/>
    <property type="molecule type" value="Genomic_DNA"/>
</dbReference>
<dbReference type="InterPro" id="IPR006094">
    <property type="entry name" value="Oxid_FAD_bind_N"/>
</dbReference>
<organism evidence="8 9">
    <name type="scientific">Cladonia borealis</name>
    <dbReference type="NCBI Taxonomy" id="184061"/>
    <lineage>
        <taxon>Eukaryota</taxon>
        <taxon>Fungi</taxon>
        <taxon>Dikarya</taxon>
        <taxon>Ascomycota</taxon>
        <taxon>Pezizomycotina</taxon>
        <taxon>Lecanoromycetes</taxon>
        <taxon>OSLEUM clade</taxon>
        <taxon>Lecanoromycetidae</taxon>
        <taxon>Lecanorales</taxon>
        <taxon>Lecanorineae</taxon>
        <taxon>Cladoniaceae</taxon>
        <taxon>Cladonia</taxon>
    </lineage>
</organism>
<reference evidence="8" key="1">
    <citation type="submission" date="2023-03" db="EMBL/GenBank/DDBJ databases">
        <title>Complete genome of Cladonia borealis.</title>
        <authorList>
            <person name="Park H."/>
        </authorList>
    </citation>
    <scope>NUCLEOTIDE SEQUENCE</scope>
    <source>
        <strain evidence="8">ANT050790</strain>
    </source>
</reference>
<dbReference type="AlphaFoldDB" id="A0AA39QYE2"/>
<evidence type="ECO:0000256" key="3">
    <source>
        <dbReference type="ARBA" id="ARBA00022630"/>
    </source>
</evidence>
<comment type="caution">
    <text evidence="8">The sequence shown here is derived from an EMBL/GenBank/DDBJ whole genome shotgun (WGS) entry which is preliminary data.</text>
</comment>
<evidence type="ECO:0000313" key="8">
    <source>
        <dbReference type="EMBL" id="KAK0510736.1"/>
    </source>
</evidence>
<dbReference type="GO" id="GO:0016491">
    <property type="term" value="F:oxidoreductase activity"/>
    <property type="evidence" value="ECO:0007669"/>
    <property type="project" value="UniProtKB-KW"/>
</dbReference>
<comment type="similarity">
    <text evidence="2">Belongs to the oxygen-dependent FAD-linked oxidoreductase family.</text>
</comment>
<dbReference type="Gene3D" id="3.30.465.10">
    <property type="match status" value="1"/>
</dbReference>
<dbReference type="InterPro" id="IPR036318">
    <property type="entry name" value="FAD-bd_PCMH-like_sf"/>
</dbReference>
<comment type="cofactor">
    <cofactor evidence="1">
        <name>FAD</name>
        <dbReference type="ChEBI" id="CHEBI:57692"/>
    </cofactor>
</comment>
<dbReference type="Pfam" id="PF01565">
    <property type="entry name" value="FAD_binding_4"/>
    <property type="match status" value="1"/>
</dbReference>
<gene>
    <name evidence="8" type="ORF">JMJ35_007168</name>
</gene>
<evidence type="ECO:0000256" key="2">
    <source>
        <dbReference type="ARBA" id="ARBA00005466"/>
    </source>
</evidence>
<evidence type="ECO:0000256" key="4">
    <source>
        <dbReference type="ARBA" id="ARBA00022827"/>
    </source>
</evidence>
<dbReference type="InterPro" id="IPR016166">
    <property type="entry name" value="FAD-bd_PCMH"/>
</dbReference>